<evidence type="ECO:0000313" key="3">
    <source>
        <dbReference type="Proteomes" id="UP000192907"/>
    </source>
</evidence>
<dbReference type="SMART" id="SM00530">
    <property type="entry name" value="HTH_XRE"/>
    <property type="match status" value="1"/>
</dbReference>
<dbReference type="STRING" id="1513793.SAMN06296036_14813"/>
<dbReference type="RefSeq" id="WP_132326342.1">
    <property type="nucleotide sequence ID" value="NZ_FWZT01000048.1"/>
</dbReference>
<name>A0A1Y6CXM9_9BACT</name>
<dbReference type="OrthoDB" id="9814553at2"/>
<dbReference type="PROSITE" id="PS50943">
    <property type="entry name" value="HTH_CROC1"/>
    <property type="match status" value="1"/>
</dbReference>
<sequence length="79" mass="9075">MRRTLSEIYETAGPIAVFVREKRKELGYTQEVLARRIGVGVRFFRELEQGKQSLRLDKVRTVVEFLGGVITVKERGPLP</sequence>
<feature type="domain" description="HTH cro/C1-type" evidence="1">
    <location>
        <begin position="19"/>
        <end position="75"/>
    </location>
</feature>
<dbReference type="Pfam" id="PF01381">
    <property type="entry name" value="HTH_3"/>
    <property type="match status" value="1"/>
</dbReference>
<evidence type="ECO:0000259" key="1">
    <source>
        <dbReference type="PROSITE" id="PS50943"/>
    </source>
</evidence>
<protein>
    <submittedName>
        <fullName evidence="2">Transcriptional regulator, y4mF family</fullName>
    </submittedName>
</protein>
<dbReference type="CDD" id="cd00093">
    <property type="entry name" value="HTH_XRE"/>
    <property type="match status" value="1"/>
</dbReference>
<dbReference type="GO" id="GO:0003677">
    <property type="term" value="F:DNA binding"/>
    <property type="evidence" value="ECO:0007669"/>
    <property type="project" value="InterPro"/>
</dbReference>
<reference evidence="3" key="1">
    <citation type="submission" date="2017-04" db="EMBL/GenBank/DDBJ databases">
        <authorList>
            <person name="Varghese N."/>
            <person name="Submissions S."/>
        </authorList>
    </citation>
    <scope>NUCLEOTIDE SEQUENCE [LARGE SCALE GENOMIC DNA]</scope>
    <source>
        <strain evidence="3">RKEM611</strain>
    </source>
</reference>
<dbReference type="SUPFAM" id="SSF47413">
    <property type="entry name" value="lambda repressor-like DNA-binding domains"/>
    <property type="match status" value="1"/>
</dbReference>
<dbReference type="Proteomes" id="UP000192907">
    <property type="component" value="Unassembled WGS sequence"/>
</dbReference>
<dbReference type="AlphaFoldDB" id="A0A1Y6CXM9"/>
<dbReference type="InterPro" id="IPR001387">
    <property type="entry name" value="Cro/C1-type_HTH"/>
</dbReference>
<gene>
    <name evidence="2" type="ORF">SAMN06296036_14813</name>
</gene>
<organism evidence="2 3">
    <name type="scientific">Pseudobacteriovorax antillogorgiicola</name>
    <dbReference type="NCBI Taxonomy" id="1513793"/>
    <lineage>
        <taxon>Bacteria</taxon>
        <taxon>Pseudomonadati</taxon>
        <taxon>Bdellovibrionota</taxon>
        <taxon>Oligoflexia</taxon>
        <taxon>Oligoflexales</taxon>
        <taxon>Pseudobacteriovoracaceae</taxon>
        <taxon>Pseudobacteriovorax</taxon>
    </lineage>
</organism>
<dbReference type="EMBL" id="FWZT01000048">
    <property type="protein sequence ID" value="SMF83659.1"/>
    <property type="molecule type" value="Genomic_DNA"/>
</dbReference>
<proteinExistence type="predicted"/>
<accession>A0A1Y6CXM9</accession>
<keyword evidence="3" id="KW-1185">Reference proteome</keyword>
<dbReference type="Gene3D" id="1.10.260.40">
    <property type="entry name" value="lambda repressor-like DNA-binding domains"/>
    <property type="match status" value="1"/>
</dbReference>
<dbReference type="InterPro" id="IPR010982">
    <property type="entry name" value="Lambda_DNA-bd_dom_sf"/>
</dbReference>
<evidence type="ECO:0000313" key="2">
    <source>
        <dbReference type="EMBL" id="SMF83659.1"/>
    </source>
</evidence>